<accession>A0ABV1MRT0</accession>
<dbReference type="RefSeq" id="WP_349658707.1">
    <property type="nucleotide sequence ID" value="NZ_JBEGDG010000002.1"/>
</dbReference>
<comment type="caution">
    <text evidence="1">The sequence shown here is derived from an EMBL/GenBank/DDBJ whole genome shotgun (WGS) entry which is preliminary data.</text>
</comment>
<gene>
    <name evidence="1" type="ORF">ABNX05_04960</name>
</gene>
<organism evidence="1 2">
    <name type="scientific">Lysinibacillus zambalensis</name>
    <dbReference type="NCBI Taxonomy" id="3160866"/>
    <lineage>
        <taxon>Bacteria</taxon>
        <taxon>Bacillati</taxon>
        <taxon>Bacillota</taxon>
        <taxon>Bacilli</taxon>
        <taxon>Bacillales</taxon>
        <taxon>Bacillaceae</taxon>
        <taxon>Lysinibacillus</taxon>
    </lineage>
</organism>
<dbReference type="EMBL" id="JBEGDG010000002">
    <property type="protein sequence ID" value="MEQ6353958.1"/>
    <property type="molecule type" value="Genomic_DNA"/>
</dbReference>
<evidence type="ECO:0000313" key="2">
    <source>
        <dbReference type="Proteomes" id="UP001478862"/>
    </source>
</evidence>
<reference evidence="1 2" key="1">
    <citation type="submission" date="2024-06" db="EMBL/GenBank/DDBJ databases">
        <title>Lysinibacillus zambalefons sp. nov., a Novel Firmicute Isolated from the Poon Bato Zambales Hyperalkaline Spring.</title>
        <authorList>
            <person name="Aja J.A."/>
            <person name="Lazaro J.E.H."/>
            <person name="Llorin L.D."/>
            <person name="Lim K.R."/>
            <person name="Teodosio J."/>
            <person name="Dalisay D.S."/>
        </authorList>
    </citation>
    <scope>NUCLEOTIDE SEQUENCE [LARGE SCALE GENOMIC DNA]</scope>
    <source>
        <strain evidence="1 2">M3</strain>
    </source>
</reference>
<evidence type="ECO:0000313" key="1">
    <source>
        <dbReference type="EMBL" id="MEQ6353958.1"/>
    </source>
</evidence>
<keyword evidence="2" id="KW-1185">Reference proteome</keyword>
<dbReference type="Proteomes" id="UP001478862">
    <property type="component" value="Unassembled WGS sequence"/>
</dbReference>
<sequence length="75" mass="8592">MTIEEQILANPVLRDMQNLLELQTAKGLAKYGTTVNPMDHSTIEWLKHYREEMIDGAVYATVVIQKLEEMQNGTK</sequence>
<proteinExistence type="predicted"/>
<protein>
    <submittedName>
        <fullName evidence="1">Uncharacterized protein</fullName>
    </submittedName>
</protein>
<name>A0ABV1MRT0_9BACI</name>